<dbReference type="InterPro" id="IPR011600">
    <property type="entry name" value="Pept_C14_caspase"/>
</dbReference>
<dbReference type="InterPro" id="IPR050452">
    <property type="entry name" value="Metacaspase"/>
</dbReference>
<dbReference type="PANTHER" id="PTHR48104">
    <property type="entry name" value="METACASPASE-4"/>
    <property type="match status" value="1"/>
</dbReference>
<dbReference type="Gene3D" id="3.40.50.12660">
    <property type="match status" value="2"/>
</dbReference>
<organism evidence="3 4">
    <name type="scientific">Acacia crassicarpa</name>
    <name type="common">northern wattle</name>
    <dbReference type="NCBI Taxonomy" id="499986"/>
    <lineage>
        <taxon>Eukaryota</taxon>
        <taxon>Viridiplantae</taxon>
        <taxon>Streptophyta</taxon>
        <taxon>Embryophyta</taxon>
        <taxon>Tracheophyta</taxon>
        <taxon>Spermatophyta</taxon>
        <taxon>Magnoliopsida</taxon>
        <taxon>eudicotyledons</taxon>
        <taxon>Gunneridae</taxon>
        <taxon>Pentapetalae</taxon>
        <taxon>rosids</taxon>
        <taxon>fabids</taxon>
        <taxon>Fabales</taxon>
        <taxon>Fabaceae</taxon>
        <taxon>Caesalpinioideae</taxon>
        <taxon>mimosoid clade</taxon>
        <taxon>Acacieae</taxon>
        <taxon>Acacia</taxon>
    </lineage>
</organism>
<dbReference type="AlphaFoldDB" id="A0AAE1JKJ8"/>
<keyword evidence="4" id="KW-1185">Reference proteome</keyword>
<gene>
    <name evidence="3" type="ORF">QN277_019979</name>
</gene>
<feature type="domain" description="Peptidase C14 caspase" evidence="2">
    <location>
        <begin position="171"/>
        <end position="340"/>
    </location>
</feature>
<comment type="similarity">
    <text evidence="1">Belongs to the peptidase C14B family.</text>
</comment>
<dbReference type="GO" id="GO:0004197">
    <property type="term" value="F:cysteine-type endopeptidase activity"/>
    <property type="evidence" value="ECO:0007669"/>
    <property type="project" value="InterPro"/>
</dbReference>
<evidence type="ECO:0000313" key="3">
    <source>
        <dbReference type="EMBL" id="KAK4271263.1"/>
    </source>
</evidence>
<dbReference type="GO" id="GO:0005737">
    <property type="term" value="C:cytoplasm"/>
    <property type="evidence" value="ECO:0007669"/>
    <property type="project" value="TreeGrafter"/>
</dbReference>
<reference evidence="3" key="1">
    <citation type="submission" date="2023-10" db="EMBL/GenBank/DDBJ databases">
        <title>Chromosome-level genome of the transformable northern wattle, Acacia crassicarpa.</title>
        <authorList>
            <person name="Massaro I."/>
            <person name="Sinha N.R."/>
            <person name="Poethig S."/>
            <person name="Leichty A.R."/>
        </authorList>
    </citation>
    <scope>NUCLEOTIDE SEQUENCE</scope>
    <source>
        <strain evidence="3">Acra3RX</strain>
        <tissue evidence="3">Leaf</tissue>
    </source>
</reference>
<dbReference type="Proteomes" id="UP001293593">
    <property type="component" value="Unassembled WGS sequence"/>
</dbReference>
<accession>A0AAE1JKJ8</accession>
<evidence type="ECO:0000256" key="1">
    <source>
        <dbReference type="ARBA" id="ARBA00009005"/>
    </source>
</evidence>
<evidence type="ECO:0000259" key="2">
    <source>
        <dbReference type="Pfam" id="PF00656"/>
    </source>
</evidence>
<protein>
    <recommendedName>
        <fullName evidence="2">Peptidase C14 caspase domain-containing protein</fullName>
    </recommendedName>
</protein>
<comment type="caution">
    <text evidence="3">The sequence shown here is derived from an EMBL/GenBank/DDBJ whole genome shotgun (WGS) entry which is preliminary data.</text>
</comment>
<dbReference type="Pfam" id="PF00656">
    <property type="entry name" value="Peptidase_C14"/>
    <property type="match status" value="1"/>
</dbReference>
<sequence>MSSHKEKTNQQTQEAMFRYKKCRNQNKGEAQIICCNCKGEFHVPPTTTTYRCPRCQAITASSSRNVQSNKDRGNEMGLVKSSFPTKNIIKSDHISQNASKSEYVLNRSPRSFSLVCSFSPSGRSNKRAVLCGVTYRKKRYRLKGPVNDVANMRELLVKVFDFPTECIHELTGHGIQETDSKEDEIDAMDESICPVDFLHEGTILDNELNSILVWPLVEGVTLHVIADTCHSGTVLDLSYVYDPEKFTWKNNKPPSKEPSRKNPSGGRAICVSACQDHQMAADTSAFKGKGMNGVMTYLFTKVIKQKPDITYGGLMEQMGKEIEEIMRNNCRPSFLQHMFRPRIVQDTVISSSEEFDLFGTIFTL</sequence>
<dbReference type="PANTHER" id="PTHR48104:SF2">
    <property type="entry name" value="METACASPASE-1-LIKE ISOFORM X1"/>
    <property type="match status" value="1"/>
</dbReference>
<dbReference type="EMBL" id="JAWXYG010000005">
    <property type="protein sequence ID" value="KAK4271263.1"/>
    <property type="molecule type" value="Genomic_DNA"/>
</dbReference>
<evidence type="ECO:0000313" key="4">
    <source>
        <dbReference type="Proteomes" id="UP001293593"/>
    </source>
</evidence>
<proteinExistence type="inferred from homology"/>
<name>A0AAE1JKJ8_9FABA</name>
<dbReference type="GO" id="GO:0006508">
    <property type="term" value="P:proteolysis"/>
    <property type="evidence" value="ECO:0007669"/>
    <property type="project" value="InterPro"/>
</dbReference>